<dbReference type="Gene3D" id="3.40.50.300">
    <property type="entry name" value="P-loop containing nucleotide triphosphate hydrolases"/>
    <property type="match status" value="1"/>
</dbReference>
<dbReference type="GO" id="GO:0016887">
    <property type="term" value="F:ATP hydrolysis activity"/>
    <property type="evidence" value="ECO:0007669"/>
    <property type="project" value="TreeGrafter"/>
</dbReference>
<dbReference type="Gene3D" id="1.10.8.60">
    <property type="match status" value="1"/>
</dbReference>
<protein>
    <submittedName>
        <fullName evidence="7">Uncharacterized protein</fullName>
    </submittedName>
</protein>
<dbReference type="InterPro" id="IPR041569">
    <property type="entry name" value="AAA_lid_3"/>
</dbReference>
<evidence type="ECO:0000256" key="3">
    <source>
        <dbReference type="ARBA" id="ARBA00022840"/>
    </source>
</evidence>
<dbReference type="InterPro" id="IPR027417">
    <property type="entry name" value="P-loop_NTPase"/>
</dbReference>
<dbReference type="GO" id="GO:0005524">
    <property type="term" value="F:ATP binding"/>
    <property type="evidence" value="ECO:0007669"/>
    <property type="project" value="UniProtKB-KW"/>
</dbReference>
<dbReference type="PANTHER" id="PTHR23074">
    <property type="entry name" value="AAA DOMAIN-CONTAINING"/>
    <property type="match status" value="1"/>
</dbReference>
<keyword evidence="3" id="KW-0067">ATP-binding</keyword>
<dbReference type="InterPro" id="IPR050304">
    <property type="entry name" value="MT-severing_AAA_ATPase"/>
</dbReference>
<evidence type="ECO:0000313" key="7">
    <source>
        <dbReference type="EMBL" id="PWA99126.1"/>
    </source>
</evidence>
<evidence type="ECO:0000256" key="4">
    <source>
        <dbReference type="SAM" id="MobiDB-lite"/>
    </source>
</evidence>
<feature type="domain" description="5'-3' DNA helicase ZGRF1-like N-terminal" evidence="5">
    <location>
        <begin position="55"/>
        <end position="122"/>
    </location>
</feature>
<feature type="domain" description="AAA ATPase AAA+ lid" evidence="6">
    <location>
        <begin position="212"/>
        <end position="249"/>
    </location>
</feature>
<dbReference type="STRING" id="35608.A0A2U1QM97"/>
<dbReference type="Pfam" id="PF10382">
    <property type="entry name" value="ZGRF1-like_N"/>
    <property type="match status" value="1"/>
</dbReference>
<evidence type="ECO:0000259" key="6">
    <source>
        <dbReference type="Pfam" id="PF17862"/>
    </source>
</evidence>
<feature type="region of interest" description="Disordered" evidence="4">
    <location>
        <begin position="271"/>
        <end position="312"/>
    </location>
</feature>
<dbReference type="SUPFAM" id="SSF52540">
    <property type="entry name" value="P-loop containing nucleoside triphosphate hydrolases"/>
    <property type="match status" value="1"/>
</dbReference>
<evidence type="ECO:0000256" key="2">
    <source>
        <dbReference type="ARBA" id="ARBA00022741"/>
    </source>
</evidence>
<dbReference type="Proteomes" id="UP000245207">
    <property type="component" value="Unassembled WGS sequence"/>
</dbReference>
<dbReference type="Pfam" id="PF17862">
    <property type="entry name" value="AAA_lid_3"/>
    <property type="match status" value="1"/>
</dbReference>
<evidence type="ECO:0000256" key="1">
    <source>
        <dbReference type="ARBA" id="ARBA00006914"/>
    </source>
</evidence>
<dbReference type="EMBL" id="PKPP01000034">
    <property type="protein sequence ID" value="PWA99126.1"/>
    <property type="molecule type" value="Genomic_DNA"/>
</dbReference>
<dbReference type="FunFam" id="1.10.8.60:FF:000022">
    <property type="entry name" value="Fidgetin like 1"/>
    <property type="match status" value="1"/>
</dbReference>
<comment type="caution">
    <text evidence="7">The sequence shown here is derived from an EMBL/GenBank/DDBJ whole genome shotgun (WGS) entry which is preliminary data.</text>
</comment>
<organism evidence="7 8">
    <name type="scientific">Artemisia annua</name>
    <name type="common">Sweet wormwood</name>
    <dbReference type="NCBI Taxonomy" id="35608"/>
    <lineage>
        <taxon>Eukaryota</taxon>
        <taxon>Viridiplantae</taxon>
        <taxon>Streptophyta</taxon>
        <taxon>Embryophyta</taxon>
        <taxon>Tracheophyta</taxon>
        <taxon>Spermatophyta</taxon>
        <taxon>Magnoliopsida</taxon>
        <taxon>eudicotyledons</taxon>
        <taxon>Gunneridae</taxon>
        <taxon>Pentapetalae</taxon>
        <taxon>asterids</taxon>
        <taxon>campanulids</taxon>
        <taxon>Asterales</taxon>
        <taxon>Asteraceae</taxon>
        <taxon>Asteroideae</taxon>
        <taxon>Anthemideae</taxon>
        <taxon>Artemisiinae</taxon>
        <taxon>Artemisia</taxon>
    </lineage>
</organism>
<keyword evidence="8" id="KW-1185">Reference proteome</keyword>
<dbReference type="PANTHER" id="PTHR23074:SF17">
    <property type="entry name" value="FIDGETIN-LIKE PROTEIN 1"/>
    <property type="match status" value="1"/>
</dbReference>
<dbReference type="InterPro" id="IPR018838">
    <property type="entry name" value="ZGRF1-like_N"/>
</dbReference>
<reference evidence="7 8" key="1">
    <citation type="journal article" date="2018" name="Mol. Plant">
        <title>The genome of Artemisia annua provides insight into the evolution of Asteraceae family and artemisinin biosynthesis.</title>
        <authorList>
            <person name="Shen Q."/>
            <person name="Zhang L."/>
            <person name="Liao Z."/>
            <person name="Wang S."/>
            <person name="Yan T."/>
            <person name="Shi P."/>
            <person name="Liu M."/>
            <person name="Fu X."/>
            <person name="Pan Q."/>
            <person name="Wang Y."/>
            <person name="Lv Z."/>
            <person name="Lu X."/>
            <person name="Zhang F."/>
            <person name="Jiang W."/>
            <person name="Ma Y."/>
            <person name="Chen M."/>
            <person name="Hao X."/>
            <person name="Li L."/>
            <person name="Tang Y."/>
            <person name="Lv G."/>
            <person name="Zhou Y."/>
            <person name="Sun X."/>
            <person name="Brodelius P.E."/>
            <person name="Rose J.K.C."/>
            <person name="Tang K."/>
        </authorList>
    </citation>
    <scope>NUCLEOTIDE SEQUENCE [LARGE SCALE GENOMIC DNA]</scope>
    <source>
        <strain evidence="8">cv. Huhao1</strain>
        <tissue evidence="7">Leaf</tissue>
    </source>
</reference>
<comment type="similarity">
    <text evidence="1">Belongs to the AAA ATPase family.</text>
</comment>
<proteinExistence type="inferred from homology"/>
<dbReference type="OrthoDB" id="1707416at2759"/>
<sequence>MSYYVNSDFKKSETSKFSLASSCPDTTKTNIKDLSLTPFFVWLSYSIRVGRHVQLYTTQLTQKAKKLHDGVLKLASSGSEGRQDATLIAEDGTILSRRCIKLLEDIKDGGSFNMTTYLVKVGGPRKLSEGEYPRKASTLDNEIPEIRSKSCKRFRFTVQLSDGATNRPQELDEAARRRLTKRLYVPLPSSEARAWIVRNLLVKDELFKLSTEDIDNICKLTEGYSGSDMKNLVKDASMGPLREALRQGTEIAKLKKEDMRPVTLQAPKVVAAPAKKEEVRPQAAPQEQRKRRKKNRVRMLLLVEGQQGVTTD</sequence>
<accession>A0A2U1QM97</accession>
<evidence type="ECO:0000313" key="8">
    <source>
        <dbReference type="Proteomes" id="UP000245207"/>
    </source>
</evidence>
<name>A0A2U1QM97_ARTAN</name>
<gene>
    <name evidence="7" type="ORF">CTI12_AA012530</name>
</gene>
<evidence type="ECO:0000259" key="5">
    <source>
        <dbReference type="Pfam" id="PF10382"/>
    </source>
</evidence>
<keyword evidence="2" id="KW-0547">Nucleotide-binding</keyword>
<dbReference type="AlphaFoldDB" id="A0A2U1QM97"/>